<dbReference type="OrthoDB" id="9785476at2"/>
<feature type="transmembrane region" description="Helical" evidence="8">
    <location>
        <begin position="202"/>
        <end position="235"/>
    </location>
</feature>
<evidence type="ECO:0000256" key="5">
    <source>
        <dbReference type="ARBA" id="ARBA00022692"/>
    </source>
</evidence>
<dbReference type="GO" id="GO:0016763">
    <property type="term" value="F:pentosyltransferase activity"/>
    <property type="evidence" value="ECO:0007669"/>
    <property type="project" value="TreeGrafter"/>
</dbReference>
<dbReference type="PANTHER" id="PTHR33908">
    <property type="entry name" value="MANNOSYLTRANSFERASE YKCB-RELATED"/>
    <property type="match status" value="1"/>
</dbReference>
<name>A0A0P6XZC6_9CHLR</name>
<feature type="transmembrane region" description="Helical" evidence="8">
    <location>
        <begin position="501"/>
        <end position="519"/>
    </location>
</feature>
<evidence type="ECO:0000256" key="2">
    <source>
        <dbReference type="ARBA" id="ARBA00022475"/>
    </source>
</evidence>
<reference evidence="9 10" key="1">
    <citation type="submission" date="2015-07" db="EMBL/GenBank/DDBJ databases">
        <title>Draft genome of Bellilinea caldifistulae DSM 17877.</title>
        <authorList>
            <person name="Hemp J."/>
            <person name="Ward L.M."/>
            <person name="Pace L.A."/>
            <person name="Fischer W.W."/>
        </authorList>
    </citation>
    <scope>NUCLEOTIDE SEQUENCE [LARGE SCALE GENOMIC DNA]</scope>
    <source>
        <strain evidence="9 10">GOMI-1</strain>
    </source>
</reference>
<feature type="transmembrane region" description="Helical" evidence="8">
    <location>
        <begin position="469"/>
        <end position="489"/>
    </location>
</feature>
<evidence type="ECO:0000313" key="9">
    <source>
        <dbReference type="EMBL" id="KPL74499.1"/>
    </source>
</evidence>
<dbReference type="AlphaFoldDB" id="A0A0P6XZC6"/>
<keyword evidence="6 8" id="KW-1133">Transmembrane helix</keyword>
<feature type="transmembrane region" description="Helical" evidence="8">
    <location>
        <begin position="100"/>
        <end position="119"/>
    </location>
</feature>
<feature type="transmembrane region" description="Helical" evidence="8">
    <location>
        <begin position="439"/>
        <end position="457"/>
    </location>
</feature>
<evidence type="ECO:0008006" key="11">
    <source>
        <dbReference type="Google" id="ProtNLM"/>
    </source>
</evidence>
<dbReference type="EMBL" id="LGHJ01000017">
    <property type="protein sequence ID" value="KPL74499.1"/>
    <property type="molecule type" value="Genomic_DNA"/>
</dbReference>
<dbReference type="GO" id="GO:0005886">
    <property type="term" value="C:plasma membrane"/>
    <property type="evidence" value="ECO:0007669"/>
    <property type="project" value="UniProtKB-SubCell"/>
</dbReference>
<feature type="transmembrane region" description="Helical" evidence="8">
    <location>
        <begin position="7"/>
        <end position="27"/>
    </location>
</feature>
<feature type="transmembrane region" description="Helical" evidence="8">
    <location>
        <begin position="410"/>
        <end position="427"/>
    </location>
</feature>
<dbReference type="GO" id="GO:0009103">
    <property type="term" value="P:lipopolysaccharide biosynthetic process"/>
    <property type="evidence" value="ECO:0007669"/>
    <property type="project" value="UniProtKB-ARBA"/>
</dbReference>
<feature type="transmembrane region" description="Helical" evidence="8">
    <location>
        <begin position="139"/>
        <end position="156"/>
    </location>
</feature>
<comment type="subcellular location">
    <subcellularLocation>
        <location evidence="1">Cell membrane</location>
        <topology evidence="1">Multi-pass membrane protein</topology>
    </subcellularLocation>
</comment>
<evidence type="ECO:0000313" key="10">
    <source>
        <dbReference type="Proteomes" id="UP000050514"/>
    </source>
</evidence>
<evidence type="ECO:0000256" key="7">
    <source>
        <dbReference type="ARBA" id="ARBA00023136"/>
    </source>
</evidence>
<evidence type="ECO:0000256" key="4">
    <source>
        <dbReference type="ARBA" id="ARBA00022679"/>
    </source>
</evidence>
<keyword evidence="5 8" id="KW-0812">Transmembrane</keyword>
<keyword evidence="2" id="KW-1003">Cell membrane</keyword>
<dbReference type="RefSeq" id="WP_061918737.1">
    <property type="nucleotide sequence ID" value="NZ_LGHJ01000017.1"/>
</dbReference>
<feature type="transmembrane region" description="Helical" evidence="8">
    <location>
        <begin position="72"/>
        <end position="94"/>
    </location>
</feature>
<evidence type="ECO:0000256" key="8">
    <source>
        <dbReference type="SAM" id="Phobius"/>
    </source>
</evidence>
<sequence>MKKSSQWIATLSAFLIPLLVIAGYYVTHKPFDLSFALAFTLIIWRLLLAGWILSLAGGLGAHLLHRLPLHPLAALTVQATAGLGLLALIILLTGALIGTALGWMAVLMIGLSFLLRRSIRVWLLEWKAWREVIQASSPAERWIGVLIGIALSASLWTALAPPVKYDALVYHLTLPQAYLAAGKITHVSWLMMSGYPQNAEMLYLLAMALGGASAAPVLGWGFALLGLAGLLGWLVEAWGSRAAWTACAALFAGSTLVLSSGWGYVDWLGLLFGLGCLISLDIWQKEVRQRRYLMLAGAFSGMAIGTKYPFGMLALVGLVVIGFLFRRSLRQIFRHSLIFSLGVFLFVLPWLAKNYLFTGNPVYPFFFPAADMDEIRIAIYFEDEPYGDWRDVFLLPLRATIWGVEGGPGYGASIGPLLLGFGLLAGLNWHKGNEPQRQILQLTAVFVLATWFFWALGGRYTAYFLQTRMFYPMLPAFAALAGIGFLAASSVQIGSIRLQRVLTAMVIMVLAFTALEVQLDLLRRFTPQAALGLLETEKYLERNTGWYQPAMEAVRSLPEDSHTLLIYEPRAFYCRPVCTPDENLDRWRRDWTRNRDFNAIRQQWQQEGFTHLLVFRSGVQFMKENPDPKHPMASLTALEEFLTTLPVVEDFGEVYQLYLLK</sequence>
<keyword evidence="3" id="KW-0328">Glycosyltransferase</keyword>
<comment type="caution">
    <text evidence="9">The sequence shown here is derived from an EMBL/GenBank/DDBJ whole genome shotgun (WGS) entry which is preliminary data.</text>
</comment>
<dbReference type="InterPro" id="IPR050297">
    <property type="entry name" value="LipidA_mod_glycosyltrf_83"/>
</dbReference>
<gene>
    <name evidence="9" type="ORF">AC812_11885</name>
</gene>
<protein>
    <recommendedName>
        <fullName evidence="11">Glycosyltransferase RgtA/B/C/D-like domain-containing protein</fullName>
    </recommendedName>
</protein>
<dbReference type="STRING" id="360411.AC812_11885"/>
<evidence type="ECO:0000256" key="6">
    <source>
        <dbReference type="ARBA" id="ARBA00022989"/>
    </source>
</evidence>
<evidence type="ECO:0000256" key="3">
    <source>
        <dbReference type="ARBA" id="ARBA00022676"/>
    </source>
</evidence>
<feature type="transmembrane region" description="Helical" evidence="8">
    <location>
        <begin position="33"/>
        <end position="60"/>
    </location>
</feature>
<feature type="transmembrane region" description="Helical" evidence="8">
    <location>
        <begin position="332"/>
        <end position="352"/>
    </location>
</feature>
<evidence type="ECO:0000256" key="1">
    <source>
        <dbReference type="ARBA" id="ARBA00004651"/>
    </source>
</evidence>
<feature type="transmembrane region" description="Helical" evidence="8">
    <location>
        <begin position="304"/>
        <end position="325"/>
    </location>
</feature>
<keyword evidence="4" id="KW-0808">Transferase</keyword>
<dbReference type="PANTHER" id="PTHR33908:SF11">
    <property type="entry name" value="MEMBRANE PROTEIN"/>
    <property type="match status" value="1"/>
</dbReference>
<proteinExistence type="predicted"/>
<keyword evidence="7 8" id="KW-0472">Membrane</keyword>
<organism evidence="9 10">
    <name type="scientific">Bellilinea caldifistulae</name>
    <dbReference type="NCBI Taxonomy" id="360411"/>
    <lineage>
        <taxon>Bacteria</taxon>
        <taxon>Bacillati</taxon>
        <taxon>Chloroflexota</taxon>
        <taxon>Anaerolineae</taxon>
        <taxon>Anaerolineales</taxon>
        <taxon>Anaerolineaceae</taxon>
        <taxon>Bellilinea</taxon>
    </lineage>
</organism>
<keyword evidence="10" id="KW-1185">Reference proteome</keyword>
<feature type="transmembrane region" description="Helical" evidence="8">
    <location>
        <begin position="241"/>
        <end position="258"/>
    </location>
</feature>
<dbReference type="Proteomes" id="UP000050514">
    <property type="component" value="Unassembled WGS sequence"/>
</dbReference>
<accession>A0A0P6XZC6</accession>